<gene>
    <name evidence="1" type="ORF">ACFFGV_04880</name>
</gene>
<sequence>MSEQNFMKNESYTLLNTISFVKKSTEAYRHAKETTEQGSPIAADIAEACAWICRDSAQRLKELEPSQEQLVDICYLNALLCEELKQGNE</sequence>
<protein>
    <recommendedName>
        <fullName evidence="3">DUF2564 family protein</fullName>
    </recommendedName>
</protein>
<dbReference type="Gene3D" id="1.20.1270.360">
    <property type="match status" value="1"/>
</dbReference>
<proteinExistence type="predicted"/>
<reference evidence="1 2" key="1">
    <citation type="submission" date="2024-09" db="EMBL/GenBank/DDBJ databases">
        <authorList>
            <person name="Sun Q."/>
            <person name="Mori K."/>
        </authorList>
    </citation>
    <scope>NUCLEOTIDE SEQUENCE [LARGE SCALE GENOMIC DNA]</scope>
    <source>
        <strain evidence="1 2">NCAIM B.02529</strain>
    </source>
</reference>
<dbReference type="Proteomes" id="UP001589836">
    <property type="component" value="Unassembled WGS sequence"/>
</dbReference>
<accession>A0ABV6LKL3</accession>
<comment type="caution">
    <text evidence="1">The sequence shown here is derived from an EMBL/GenBank/DDBJ whole genome shotgun (WGS) entry which is preliminary data.</text>
</comment>
<organism evidence="1 2">
    <name type="scientific">Pontibacillus salicampi</name>
    <dbReference type="NCBI Taxonomy" id="1449801"/>
    <lineage>
        <taxon>Bacteria</taxon>
        <taxon>Bacillati</taxon>
        <taxon>Bacillota</taxon>
        <taxon>Bacilli</taxon>
        <taxon>Bacillales</taxon>
        <taxon>Bacillaceae</taxon>
        <taxon>Pontibacillus</taxon>
    </lineage>
</organism>
<evidence type="ECO:0000313" key="1">
    <source>
        <dbReference type="EMBL" id="MFC0522925.1"/>
    </source>
</evidence>
<dbReference type="EMBL" id="JBHLTP010000003">
    <property type="protein sequence ID" value="MFC0522925.1"/>
    <property type="molecule type" value="Genomic_DNA"/>
</dbReference>
<name>A0ABV6LKL3_9BACI</name>
<dbReference type="RefSeq" id="WP_377345447.1">
    <property type="nucleotide sequence ID" value="NZ_JBHLTP010000003.1"/>
</dbReference>
<keyword evidence="2" id="KW-1185">Reference proteome</keyword>
<evidence type="ECO:0000313" key="2">
    <source>
        <dbReference type="Proteomes" id="UP001589836"/>
    </source>
</evidence>
<evidence type="ECO:0008006" key="3">
    <source>
        <dbReference type="Google" id="ProtNLM"/>
    </source>
</evidence>